<accession>A0A2H9ZR77</accession>
<protein>
    <submittedName>
        <fullName evidence="2">Ubiquitin-conjugating enzyme E2 2</fullName>
    </submittedName>
</protein>
<dbReference type="SMART" id="SM00212">
    <property type="entry name" value="UBCc"/>
    <property type="match status" value="1"/>
</dbReference>
<name>A0A2H9ZR77_9ASPA</name>
<dbReference type="PANTHER" id="PTHR24067">
    <property type="entry name" value="UBIQUITIN-CONJUGATING ENZYME E2"/>
    <property type="match status" value="1"/>
</dbReference>
<dbReference type="Gene3D" id="3.10.110.10">
    <property type="entry name" value="Ubiquitin Conjugating Enzyme"/>
    <property type="match status" value="1"/>
</dbReference>
<feature type="domain" description="UBC core" evidence="1">
    <location>
        <begin position="1"/>
        <end position="140"/>
    </location>
</feature>
<reference evidence="2 3" key="1">
    <citation type="journal article" date="2017" name="Nature">
        <title>The Apostasia genome and the evolution of orchids.</title>
        <authorList>
            <person name="Zhang G.Q."/>
            <person name="Liu K.W."/>
            <person name="Li Z."/>
            <person name="Lohaus R."/>
            <person name="Hsiao Y.Y."/>
            <person name="Niu S.C."/>
            <person name="Wang J.Y."/>
            <person name="Lin Y.C."/>
            <person name="Xu Q."/>
            <person name="Chen L.J."/>
            <person name="Yoshida K."/>
            <person name="Fujiwara S."/>
            <person name="Wang Z.W."/>
            <person name="Zhang Y.Q."/>
            <person name="Mitsuda N."/>
            <person name="Wang M."/>
            <person name="Liu G.H."/>
            <person name="Pecoraro L."/>
            <person name="Huang H.X."/>
            <person name="Xiao X.J."/>
            <person name="Lin M."/>
            <person name="Wu X.Y."/>
            <person name="Wu W.L."/>
            <person name="Chen Y.Y."/>
            <person name="Chang S.B."/>
            <person name="Sakamoto S."/>
            <person name="Ohme-Takagi M."/>
            <person name="Yagi M."/>
            <person name="Zeng S.J."/>
            <person name="Shen C.Y."/>
            <person name="Yeh C.M."/>
            <person name="Luo Y.B."/>
            <person name="Tsai W.C."/>
            <person name="Van de Peer Y."/>
            <person name="Liu Z.J."/>
        </authorList>
    </citation>
    <scope>NUCLEOTIDE SEQUENCE [LARGE SCALE GENOMIC DNA]</scope>
    <source>
        <strain evidence="3">cv. Shenzhen</strain>
        <tissue evidence="2">Stem</tissue>
    </source>
</reference>
<evidence type="ECO:0000313" key="2">
    <source>
        <dbReference type="EMBL" id="PKA45800.1"/>
    </source>
</evidence>
<keyword evidence="3" id="KW-1185">Reference proteome</keyword>
<dbReference type="Proteomes" id="UP000236161">
    <property type="component" value="Unassembled WGS sequence"/>
</dbReference>
<evidence type="ECO:0000313" key="3">
    <source>
        <dbReference type="Proteomes" id="UP000236161"/>
    </source>
</evidence>
<dbReference type="InterPro" id="IPR050113">
    <property type="entry name" value="Ub_conjugating_enzyme"/>
</dbReference>
<organism evidence="2 3">
    <name type="scientific">Apostasia shenzhenica</name>
    <dbReference type="NCBI Taxonomy" id="1088818"/>
    <lineage>
        <taxon>Eukaryota</taxon>
        <taxon>Viridiplantae</taxon>
        <taxon>Streptophyta</taxon>
        <taxon>Embryophyta</taxon>
        <taxon>Tracheophyta</taxon>
        <taxon>Spermatophyta</taxon>
        <taxon>Magnoliopsida</taxon>
        <taxon>Liliopsida</taxon>
        <taxon>Asparagales</taxon>
        <taxon>Orchidaceae</taxon>
        <taxon>Apostasioideae</taxon>
        <taxon>Apostasia</taxon>
    </lineage>
</organism>
<proteinExistence type="predicted"/>
<dbReference type="STRING" id="1088818.A0A2H9ZR77"/>
<dbReference type="SUPFAM" id="SSF54495">
    <property type="entry name" value="UBC-like"/>
    <property type="match status" value="1"/>
</dbReference>
<dbReference type="EMBL" id="KZ454794">
    <property type="protein sequence ID" value="PKA45800.1"/>
    <property type="molecule type" value="Genomic_DNA"/>
</dbReference>
<dbReference type="Pfam" id="PF00179">
    <property type="entry name" value="UQ_con"/>
    <property type="match status" value="1"/>
</dbReference>
<dbReference type="InterPro" id="IPR016135">
    <property type="entry name" value="UBQ-conjugating_enzyme/RWD"/>
</dbReference>
<dbReference type="OrthoDB" id="9984419at2759"/>
<sequence>MRKKLMRDFKRLQQDSTAGISGTPQDNNMMLWHAVIFGPDNIHWDGGTFKLIFQFTEDYPNKLLTVQFVARMFHSNIYADGTALLTFIPPLLCDLNPNSLANFGVVRMFTVNKREYNRRVKEIIGAKLNNRLLSLPLSIA</sequence>
<dbReference type="InterPro" id="IPR000608">
    <property type="entry name" value="UBC"/>
</dbReference>
<dbReference type="PROSITE" id="PS50127">
    <property type="entry name" value="UBC_2"/>
    <property type="match status" value="1"/>
</dbReference>
<gene>
    <name evidence="2" type="primary">UBC2</name>
    <name evidence="2" type="ORF">AXF42_Ash018351</name>
</gene>
<dbReference type="AlphaFoldDB" id="A0A2H9ZR77"/>
<evidence type="ECO:0000259" key="1">
    <source>
        <dbReference type="PROSITE" id="PS50127"/>
    </source>
</evidence>